<dbReference type="Proteomes" id="UP000006420">
    <property type="component" value="Unassembled WGS sequence"/>
</dbReference>
<feature type="domain" description="Glycosyltransferase 2-like" evidence="1">
    <location>
        <begin position="7"/>
        <end position="125"/>
    </location>
</feature>
<keyword evidence="3" id="KW-1185">Reference proteome</keyword>
<dbReference type="RefSeq" id="WP_006843525.1">
    <property type="nucleotide sequence ID" value="NZ_AQWJ01000005.1"/>
</dbReference>
<dbReference type="GeneID" id="78082785"/>
<comment type="caution">
    <text evidence="2">The sequence shown here is derived from an EMBL/GenBank/DDBJ whole genome shotgun (WGS) entry which is preliminary data.</text>
</comment>
<dbReference type="HOGENOM" id="CLU_025996_0_0_10"/>
<dbReference type="STRING" id="742767.HMPREF9456_02155"/>
<evidence type="ECO:0000313" key="2">
    <source>
        <dbReference type="EMBL" id="EGK05891.1"/>
    </source>
</evidence>
<dbReference type="AlphaFoldDB" id="F8X275"/>
<dbReference type="OrthoDB" id="1114838at2"/>
<sequence>MINTLVSIIMPAYNAENFISESIESVIGQTYTNWELIIVDDGSTDNTRNVVHRYINQDSRIHYFFQENARQAKARNKGIKNSKGDIIAFLDADDLWLPLKLELSLKEFYNGQQDVLFTDSYIFNNSSQLSDYENLPNINIVAKTYCGDEGLNAFLYENKVPILTVIGTKESILNVNCFNEQSNGIAEDYELWLNLLANKHIIRGTDLKLSLYRIHSNSTTATNNMDINVIKMFSRFFAQYPNLKNKYKNQIVHWLSKILKQATSKNELSQAFNKEVLSSLNISSYRIYFWYYIQNLLPFNLSKRLLGIFLRNYQQ</sequence>
<dbReference type="SUPFAM" id="SSF53448">
    <property type="entry name" value="Nucleotide-diphospho-sugar transferases"/>
    <property type="match status" value="1"/>
</dbReference>
<dbReference type="Pfam" id="PF00535">
    <property type="entry name" value="Glycos_transf_2"/>
    <property type="match status" value="1"/>
</dbReference>
<dbReference type="InterPro" id="IPR001173">
    <property type="entry name" value="Glyco_trans_2-like"/>
</dbReference>
<name>F8X275_9BACT</name>
<dbReference type="eggNOG" id="COG1215">
    <property type="taxonomic scope" value="Bacteria"/>
</dbReference>
<dbReference type="GO" id="GO:0016758">
    <property type="term" value="F:hexosyltransferase activity"/>
    <property type="evidence" value="ECO:0007669"/>
    <property type="project" value="UniProtKB-ARBA"/>
</dbReference>
<dbReference type="EMBL" id="ADLW01000010">
    <property type="protein sequence ID" value="EGK05891.1"/>
    <property type="molecule type" value="Genomic_DNA"/>
</dbReference>
<dbReference type="Gene3D" id="3.90.550.10">
    <property type="entry name" value="Spore Coat Polysaccharide Biosynthesis Protein SpsA, Chain A"/>
    <property type="match status" value="1"/>
</dbReference>
<evidence type="ECO:0000313" key="3">
    <source>
        <dbReference type="Proteomes" id="UP000006420"/>
    </source>
</evidence>
<gene>
    <name evidence="2" type="ORF">HMPREF9456_02155</name>
</gene>
<evidence type="ECO:0000259" key="1">
    <source>
        <dbReference type="Pfam" id="PF00535"/>
    </source>
</evidence>
<proteinExistence type="predicted"/>
<dbReference type="PANTHER" id="PTHR22916:SF3">
    <property type="entry name" value="UDP-GLCNAC:BETAGAL BETA-1,3-N-ACETYLGLUCOSAMINYLTRANSFERASE-LIKE PROTEIN 1"/>
    <property type="match status" value="1"/>
</dbReference>
<reference evidence="2 3" key="1">
    <citation type="submission" date="2011-04" db="EMBL/GenBank/DDBJ databases">
        <title>The Genome Sequence of Dysgonomonas mossii DSM 22836.</title>
        <authorList>
            <consortium name="The Broad Institute Genome Sequencing Platform"/>
            <person name="Earl A."/>
            <person name="Ward D."/>
            <person name="Feldgarden M."/>
            <person name="Gevers D."/>
            <person name="Pudlo N."/>
            <person name="Martens E."/>
            <person name="Allen-Vercoe E."/>
            <person name="Young S.K."/>
            <person name="Zeng Q."/>
            <person name="Gargeya S."/>
            <person name="Fitzgerald M."/>
            <person name="Haas B."/>
            <person name="Abouelleil A."/>
            <person name="Alvarado L."/>
            <person name="Arachchi H.M."/>
            <person name="Berlin A."/>
            <person name="Brown A."/>
            <person name="Chapman S.B."/>
            <person name="Chen Z."/>
            <person name="Dunbar C."/>
            <person name="Freedman E."/>
            <person name="Gearin G."/>
            <person name="Gellesch M."/>
            <person name="Goldberg J."/>
            <person name="Griggs A."/>
            <person name="Gujja S."/>
            <person name="Heiman D."/>
            <person name="Howarth C."/>
            <person name="Larson L."/>
            <person name="Lui A."/>
            <person name="MacDonald P.J.P."/>
            <person name="Mehta T."/>
            <person name="Montmayeur A."/>
            <person name="Murphy C."/>
            <person name="Neiman D."/>
            <person name="Pearson M."/>
            <person name="Priest M."/>
            <person name="Roberts A."/>
            <person name="Saif S."/>
            <person name="Shea T."/>
            <person name="Shenoy N."/>
            <person name="Sisk P."/>
            <person name="Stolte C."/>
            <person name="Sykes S."/>
            <person name="Yandava C."/>
            <person name="Wortman J."/>
            <person name="Nusbaum C."/>
            <person name="Birren B."/>
        </authorList>
    </citation>
    <scope>NUCLEOTIDE SEQUENCE [LARGE SCALE GENOMIC DNA]</scope>
    <source>
        <strain evidence="2 3">DSM 22836</strain>
    </source>
</reference>
<dbReference type="InterPro" id="IPR029044">
    <property type="entry name" value="Nucleotide-diphossugar_trans"/>
</dbReference>
<protein>
    <recommendedName>
        <fullName evidence="1">Glycosyltransferase 2-like domain-containing protein</fullName>
    </recommendedName>
</protein>
<organism evidence="2 3">
    <name type="scientific">Dysgonomonas mossii DSM 22836</name>
    <dbReference type="NCBI Taxonomy" id="742767"/>
    <lineage>
        <taxon>Bacteria</taxon>
        <taxon>Pseudomonadati</taxon>
        <taxon>Bacteroidota</taxon>
        <taxon>Bacteroidia</taxon>
        <taxon>Bacteroidales</taxon>
        <taxon>Dysgonomonadaceae</taxon>
        <taxon>Dysgonomonas</taxon>
    </lineage>
</organism>
<accession>F8X275</accession>
<dbReference type="PANTHER" id="PTHR22916">
    <property type="entry name" value="GLYCOSYLTRANSFERASE"/>
    <property type="match status" value="1"/>
</dbReference>